<feature type="region of interest" description="Disordered" evidence="1">
    <location>
        <begin position="568"/>
        <end position="605"/>
    </location>
</feature>
<accession>A0A812U3N4</accession>
<evidence type="ECO:0000313" key="3">
    <source>
        <dbReference type="Proteomes" id="UP000649617"/>
    </source>
</evidence>
<proteinExistence type="predicted"/>
<gene>
    <name evidence="2" type="ORF">SPIL2461_LOCUS14616</name>
</gene>
<dbReference type="SUPFAM" id="SSF47823">
    <property type="entry name" value="lambda integrase-like, N-terminal domain"/>
    <property type="match status" value="1"/>
</dbReference>
<feature type="compositionally biased region" description="Basic and acidic residues" evidence="1">
    <location>
        <begin position="591"/>
        <end position="605"/>
    </location>
</feature>
<feature type="region of interest" description="Disordered" evidence="1">
    <location>
        <begin position="452"/>
        <end position="476"/>
    </location>
</feature>
<keyword evidence="3" id="KW-1185">Reference proteome</keyword>
<evidence type="ECO:0000313" key="2">
    <source>
        <dbReference type="EMBL" id="CAE7550027.1"/>
    </source>
</evidence>
<name>A0A812U3N4_SYMPI</name>
<reference evidence="2" key="1">
    <citation type="submission" date="2021-02" db="EMBL/GenBank/DDBJ databases">
        <authorList>
            <person name="Dougan E. K."/>
            <person name="Rhodes N."/>
            <person name="Thang M."/>
            <person name="Chan C."/>
        </authorList>
    </citation>
    <scope>NUCLEOTIDE SEQUENCE</scope>
</reference>
<dbReference type="EMBL" id="CAJNIZ010034036">
    <property type="protein sequence ID" value="CAE7550027.1"/>
    <property type="molecule type" value="Genomic_DNA"/>
</dbReference>
<organism evidence="2 3">
    <name type="scientific">Symbiodinium pilosum</name>
    <name type="common">Dinoflagellate</name>
    <dbReference type="NCBI Taxonomy" id="2952"/>
    <lineage>
        <taxon>Eukaryota</taxon>
        <taxon>Sar</taxon>
        <taxon>Alveolata</taxon>
        <taxon>Dinophyceae</taxon>
        <taxon>Suessiales</taxon>
        <taxon>Symbiodiniaceae</taxon>
        <taxon>Symbiodinium</taxon>
    </lineage>
</organism>
<protein>
    <submittedName>
        <fullName evidence="2">Uncharacterized protein</fullName>
    </submittedName>
</protein>
<evidence type="ECO:0000256" key="1">
    <source>
        <dbReference type="SAM" id="MobiDB-lite"/>
    </source>
</evidence>
<sequence length="605" mass="68300">MDSGLQLDKCKRYLESLGFGPRELATLDIDDSAAIAKQLAFELNITSSTELEDAIVEWIQDSRGPAKMAIRLEGVLASDIEWERLAVRRRFGPATVPEKPPPPGDRIRKLELSGWGLLAREERLLVFWTKQLRSELCASDAPVLQKLEDSLDPARALEMLAGKTRAGTLKRYVVVYQRWRLWLQEAKLLHPPGRPIDLVDYLLTRRDEPCGRSVPETIVKAVAWFEKVAEFRNDTRTTESRIVWATKDRIVEALSEGAPLESTSISHLDLGEDREAIKPIELRLEEGRLFTSEPEDKGENASYKRDYLLPRLRSDMATMDRKMASYADAVVATDIGQSTQRGRYCRRPWRFWVSRTDILGRWKPEGSDTYVRSYGGRVARLQSRYAAAAREDSRYSALDEREIAANLLDWLQDRRKLGEEASKAIVDPLVHMWKTGRIFADLIPVIPEVEDNLPHEKGEDSEDSQGPEPASSSKVAKTVDRTARYVIVELPGAIFRLHRAGANGCWMGRKREFKSSRDFSDMPDRTEYTHVCRLCWPDGQFGSDDNPTNASPAGLETNLRSRICRETQNGLRRSPSLGAGRATMIAGSRSAPDRDGTKRGDKSSA</sequence>
<dbReference type="Proteomes" id="UP000649617">
    <property type="component" value="Unassembled WGS sequence"/>
</dbReference>
<comment type="caution">
    <text evidence="2">The sequence shown here is derived from an EMBL/GenBank/DDBJ whole genome shotgun (WGS) entry which is preliminary data.</text>
</comment>
<dbReference type="AlphaFoldDB" id="A0A812U3N4"/>